<keyword evidence="1" id="KW-0285">Flavoprotein</keyword>
<dbReference type="InterPro" id="IPR036683">
    <property type="entry name" value="CO_DH_flav_C_dom_sf"/>
</dbReference>
<dbReference type="InterPro" id="IPR002346">
    <property type="entry name" value="Mopterin_DH_FAD-bd"/>
</dbReference>
<keyword evidence="3" id="KW-0560">Oxidoreductase</keyword>
<dbReference type="Proteomes" id="UP000476332">
    <property type="component" value="Unassembled WGS sequence"/>
</dbReference>
<dbReference type="PROSITE" id="PS51387">
    <property type="entry name" value="FAD_PCMH"/>
    <property type="match status" value="1"/>
</dbReference>
<gene>
    <name evidence="5" type="ORF">GTW51_22870</name>
</gene>
<dbReference type="SUPFAM" id="SSF55447">
    <property type="entry name" value="CO dehydrogenase flavoprotein C-terminal domain-like"/>
    <property type="match status" value="1"/>
</dbReference>
<dbReference type="SMART" id="SM01092">
    <property type="entry name" value="CO_deh_flav_C"/>
    <property type="match status" value="1"/>
</dbReference>
<dbReference type="GO" id="GO:0071949">
    <property type="term" value="F:FAD binding"/>
    <property type="evidence" value="ECO:0007669"/>
    <property type="project" value="InterPro"/>
</dbReference>
<evidence type="ECO:0000313" key="5">
    <source>
        <dbReference type="EMBL" id="NDV89487.1"/>
    </source>
</evidence>
<keyword evidence="2" id="KW-0274">FAD</keyword>
<proteinExistence type="predicted"/>
<evidence type="ECO:0000256" key="2">
    <source>
        <dbReference type="ARBA" id="ARBA00022827"/>
    </source>
</evidence>
<accession>A0A6L9MNQ7</accession>
<evidence type="ECO:0000259" key="4">
    <source>
        <dbReference type="PROSITE" id="PS51387"/>
    </source>
</evidence>
<dbReference type="Gene3D" id="3.30.43.10">
    <property type="entry name" value="Uridine Diphospho-n-acetylenolpyruvylglucosamine Reductase, domain 2"/>
    <property type="match status" value="1"/>
</dbReference>
<dbReference type="InterPro" id="IPR016167">
    <property type="entry name" value="FAD-bd_PCMH_sub1"/>
</dbReference>
<dbReference type="InterPro" id="IPR051312">
    <property type="entry name" value="Diverse_Substr_Oxidored"/>
</dbReference>
<comment type="caution">
    <text evidence="5">The sequence shown here is derived from an EMBL/GenBank/DDBJ whole genome shotgun (WGS) entry which is preliminary data.</text>
</comment>
<dbReference type="RefSeq" id="WP_163046331.1">
    <property type="nucleotide sequence ID" value="NZ_JAAAMJ010000051.1"/>
</dbReference>
<dbReference type="PANTHER" id="PTHR42659">
    <property type="entry name" value="XANTHINE DEHYDROGENASE SUBUNIT C-RELATED"/>
    <property type="match status" value="1"/>
</dbReference>
<evidence type="ECO:0000313" key="6">
    <source>
        <dbReference type="Proteomes" id="UP000476332"/>
    </source>
</evidence>
<evidence type="ECO:0000256" key="3">
    <source>
        <dbReference type="ARBA" id="ARBA00023002"/>
    </source>
</evidence>
<name>A0A6L9MNQ7_9HYPH</name>
<dbReference type="InterPro" id="IPR036318">
    <property type="entry name" value="FAD-bd_PCMH-like_sf"/>
</dbReference>
<dbReference type="GO" id="GO:0016491">
    <property type="term" value="F:oxidoreductase activity"/>
    <property type="evidence" value="ECO:0007669"/>
    <property type="project" value="UniProtKB-KW"/>
</dbReference>
<evidence type="ECO:0000256" key="1">
    <source>
        <dbReference type="ARBA" id="ARBA00022630"/>
    </source>
</evidence>
<reference evidence="5 6" key="1">
    <citation type="submission" date="2020-01" db="EMBL/GenBank/DDBJ databases">
        <title>Genomes of bacteria type strains.</title>
        <authorList>
            <person name="Chen J."/>
            <person name="Zhu S."/>
            <person name="Chen J."/>
        </authorList>
    </citation>
    <scope>NUCLEOTIDE SEQUENCE [LARGE SCALE GENOMIC DNA]</scope>
    <source>
        <strain evidence="5 6">KCTC 52919</strain>
    </source>
</reference>
<organism evidence="5 6">
    <name type="scientific">Aurantimonas aggregata</name>
    <dbReference type="NCBI Taxonomy" id="2047720"/>
    <lineage>
        <taxon>Bacteria</taxon>
        <taxon>Pseudomonadati</taxon>
        <taxon>Pseudomonadota</taxon>
        <taxon>Alphaproteobacteria</taxon>
        <taxon>Hyphomicrobiales</taxon>
        <taxon>Aurantimonadaceae</taxon>
        <taxon>Aurantimonas</taxon>
    </lineage>
</organism>
<feature type="domain" description="FAD-binding PCMH-type" evidence="4">
    <location>
        <begin position="1"/>
        <end position="183"/>
    </location>
</feature>
<dbReference type="SUPFAM" id="SSF56176">
    <property type="entry name" value="FAD-binding/transporter-associated domain-like"/>
    <property type="match status" value="1"/>
</dbReference>
<keyword evidence="6" id="KW-1185">Reference proteome</keyword>
<protein>
    <submittedName>
        <fullName evidence="5">Molybdopterin dehydrogenase</fullName>
    </submittedName>
</protein>
<dbReference type="InterPro" id="IPR016166">
    <property type="entry name" value="FAD-bd_PCMH"/>
</dbReference>
<dbReference type="Pfam" id="PF03450">
    <property type="entry name" value="CO_deh_flav_C"/>
    <property type="match status" value="1"/>
</dbReference>
<dbReference type="InterPro" id="IPR016169">
    <property type="entry name" value="FAD-bd_PCMH_sub2"/>
</dbReference>
<dbReference type="AlphaFoldDB" id="A0A6L9MNQ7"/>
<dbReference type="Gene3D" id="3.30.465.10">
    <property type="match status" value="1"/>
</dbReference>
<dbReference type="Gene3D" id="3.30.390.50">
    <property type="entry name" value="CO dehydrogenase flavoprotein, C-terminal domain"/>
    <property type="match status" value="1"/>
</dbReference>
<dbReference type="PANTHER" id="PTHR42659:SF2">
    <property type="entry name" value="XANTHINE DEHYDROGENASE SUBUNIT C-RELATED"/>
    <property type="match status" value="1"/>
</dbReference>
<dbReference type="InterPro" id="IPR005107">
    <property type="entry name" value="CO_DH_flav_C"/>
</dbReference>
<sequence>MLSFDEYVMPRTLHEALEAVERLPSAGKVIAGATDVVPYAREGRGGDVHYPVVVDLSRVAEFQGYTIADGRVRLNANVVFQAFLEDAALREHLPCMPSCAIWFADDQVREQATLAGNIANASPAADGMPPLLAMNADVELARLDGAEVRYRTVPIADFVRGPGANAMETGELISAVTCESMKGYGGSFQKVGQRRSLVISKVSAVALVKTSPSGGRFEDVRLALGGIGPVPVRLHDIEDMLRGQPITRQIVAEASIIPADRVASRSRVEYRRRVVRGFVEAAIEDALVACGAPIPNEIQREAVHV</sequence>
<dbReference type="EMBL" id="JAAAMJ010000051">
    <property type="protein sequence ID" value="NDV89487.1"/>
    <property type="molecule type" value="Genomic_DNA"/>
</dbReference>
<dbReference type="Pfam" id="PF00941">
    <property type="entry name" value="FAD_binding_5"/>
    <property type="match status" value="1"/>
</dbReference>